<comment type="similarity">
    <text evidence="4">Belongs to the TmcAL family.</text>
</comment>
<evidence type="ECO:0000313" key="5">
    <source>
        <dbReference type="EMBL" id="KRL86873.1"/>
    </source>
</evidence>
<name>A0A0R1U093_9LACO</name>
<keyword evidence="4" id="KW-0067">ATP-binding</keyword>
<dbReference type="InterPro" id="IPR008513">
    <property type="entry name" value="tRNA(Met)_cyd_acetate_ligase"/>
</dbReference>
<keyword evidence="4" id="KW-0963">Cytoplasm</keyword>
<comment type="caution">
    <text evidence="4">Lacks conserved residue(s) required for the propagation of feature annotation.</text>
</comment>
<protein>
    <recommendedName>
        <fullName evidence="4">tRNA(Met) cytidine acetate ligase</fullName>
        <ecNumber evidence="4">6.3.4.-</ecNumber>
    </recommendedName>
</protein>
<dbReference type="GO" id="GO:0005524">
    <property type="term" value="F:ATP binding"/>
    <property type="evidence" value="ECO:0007669"/>
    <property type="project" value="UniProtKB-KW"/>
</dbReference>
<dbReference type="PANTHER" id="PTHR37825:SF1">
    <property type="entry name" value="TRNA(MET) CYTIDINE ACETATE LIGASE"/>
    <property type="match status" value="1"/>
</dbReference>
<feature type="binding site" evidence="4">
    <location>
        <position position="179"/>
    </location>
    <ligand>
        <name>ATP</name>
        <dbReference type="ChEBI" id="CHEBI:30616"/>
    </ligand>
</feature>
<dbReference type="InterPro" id="IPR014729">
    <property type="entry name" value="Rossmann-like_a/b/a_fold"/>
</dbReference>
<proteinExistence type="inferred from homology"/>
<comment type="subcellular location">
    <subcellularLocation>
        <location evidence="4">Cytoplasm</location>
    </subcellularLocation>
</comment>
<dbReference type="Proteomes" id="UP000051922">
    <property type="component" value="Unassembled WGS sequence"/>
</dbReference>
<keyword evidence="6" id="KW-1185">Reference proteome</keyword>
<evidence type="ECO:0000256" key="1">
    <source>
        <dbReference type="ARBA" id="ARBA00022598"/>
    </source>
</evidence>
<keyword evidence="3 4" id="KW-0694">RNA-binding</keyword>
<dbReference type="RefSeq" id="WP_054651740.1">
    <property type="nucleotide sequence ID" value="NZ_AZFJ01000037.1"/>
</dbReference>
<keyword evidence="4" id="KW-0547">Nucleotide-binding</keyword>
<comment type="function">
    <text evidence="4">Catalyzes the formation of N(4)-acetylcytidine (ac(4)C) at the wobble position of elongator tRNA(Met), using acetate and ATP as substrates. First activates an acetate ion to form acetyladenylate (Ac-AMP) and then transfers the acetyl group to tRNA to form ac(4)C34.</text>
</comment>
<dbReference type="NCBIfam" id="NF010191">
    <property type="entry name" value="PRK13670.1"/>
    <property type="match status" value="1"/>
</dbReference>
<feature type="binding site" evidence="4">
    <location>
        <position position="154"/>
    </location>
    <ligand>
        <name>ATP</name>
        <dbReference type="ChEBI" id="CHEBI:30616"/>
    </ligand>
</feature>
<dbReference type="InterPro" id="IPR004821">
    <property type="entry name" value="Cyt_trans-like"/>
</dbReference>
<evidence type="ECO:0000313" key="6">
    <source>
        <dbReference type="Proteomes" id="UP000051922"/>
    </source>
</evidence>
<evidence type="ECO:0000256" key="2">
    <source>
        <dbReference type="ARBA" id="ARBA00022694"/>
    </source>
</evidence>
<evidence type="ECO:0000256" key="3">
    <source>
        <dbReference type="ARBA" id="ARBA00022884"/>
    </source>
</evidence>
<reference evidence="5 6" key="1">
    <citation type="journal article" date="2015" name="Genome Announc.">
        <title>Expanding the biotechnology potential of lactobacilli through comparative genomics of 213 strains and associated genera.</title>
        <authorList>
            <person name="Sun Z."/>
            <person name="Harris H.M."/>
            <person name="McCann A."/>
            <person name="Guo C."/>
            <person name="Argimon S."/>
            <person name="Zhang W."/>
            <person name="Yang X."/>
            <person name="Jeffery I.B."/>
            <person name="Cooney J.C."/>
            <person name="Kagawa T.F."/>
            <person name="Liu W."/>
            <person name="Song Y."/>
            <person name="Salvetti E."/>
            <person name="Wrobel A."/>
            <person name="Rasinkangas P."/>
            <person name="Parkhill J."/>
            <person name="Rea M.C."/>
            <person name="O'Sullivan O."/>
            <person name="Ritari J."/>
            <person name="Douillard F.P."/>
            <person name="Paul Ross R."/>
            <person name="Yang R."/>
            <person name="Briner A.E."/>
            <person name="Felis G.E."/>
            <person name="de Vos W.M."/>
            <person name="Barrangou R."/>
            <person name="Klaenhammer T.R."/>
            <person name="Caufield P.W."/>
            <person name="Cui Y."/>
            <person name="Zhang H."/>
            <person name="O'Toole P.W."/>
        </authorList>
    </citation>
    <scope>NUCLEOTIDE SEQUENCE [LARGE SCALE GENOMIC DNA]</scope>
    <source>
        <strain evidence="5 6">DSM 15945</strain>
    </source>
</reference>
<dbReference type="Gene3D" id="3.40.50.620">
    <property type="entry name" value="HUPs"/>
    <property type="match status" value="1"/>
</dbReference>
<accession>A0A0R1U093</accession>
<dbReference type="PANTHER" id="PTHR37825">
    <property type="entry name" value="TRNA(MET) CYTIDINE ACETATE LIGASE"/>
    <property type="match status" value="1"/>
</dbReference>
<dbReference type="STRING" id="1423783.FC50_GL000521"/>
<keyword evidence="2 4" id="KW-0819">tRNA processing</keyword>
<comment type="caution">
    <text evidence="5">The sequence shown here is derived from an EMBL/GenBank/DDBJ whole genome shotgun (WGS) entry which is preliminary data.</text>
</comment>
<dbReference type="SUPFAM" id="SSF52374">
    <property type="entry name" value="Nucleotidylyl transferase"/>
    <property type="match status" value="1"/>
</dbReference>
<dbReference type="GO" id="GO:0006400">
    <property type="term" value="P:tRNA modification"/>
    <property type="evidence" value="ECO:0007669"/>
    <property type="project" value="UniProtKB-UniRule"/>
</dbReference>
<comment type="catalytic activity">
    <reaction evidence="4">
        <text>cytidine(34) in elongator tRNA(Met) + acetate + ATP = N(4)-acetylcytidine(34) in elongator tRNA(Met) + AMP + diphosphate</text>
        <dbReference type="Rhea" id="RHEA:58144"/>
        <dbReference type="Rhea" id="RHEA-COMP:10693"/>
        <dbReference type="Rhea" id="RHEA-COMP:10694"/>
        <dbReference type="ChEBI" id="CHEBI:30089"/>
        <dbReference type="ChEBI" id="CHEBI:30616"/>
        <dbReference type="ChEBI" id="CHEBI:33019"/>
        <dbReference type="ChEBI" id="CHEBI:74900"/>
        <dbReference type="ChEBI" id="CHEBI:82748"/>
        <dbReference type="ChEBI" id="CHEBI:456215"/>
    </reaction>
</comment>
<keyword evidence="5" id="KW-0808">Transferase</keyword>
<dbReference type="EC" id="6.3.4.-" evidence="4"/>
<dbReference type="GO" id="GO:0016740">
    <property type="term" value="F:transferase activity"/>
    <property type="evidence" value="ECO:0007669"/>
    <property type="project" value="UniProtKB-KW"/>
</dbReference>
<dbReference type="HAMAP" id="MF_01539">
    <property type="entry name" value="TmcAL"/>
    <property type="match status" value="1"/>
</dbReference>
<dbReference type="AlphaFoldDB" id="A0A0R1U093"/>
<keyword evidence="1 4" id="KW-0436">Ligase</keyword>
<dbReference type="GO" id="GO:0005737">
    <property type="term" value="C:cytoplasm"/>
    <property type="evidence" value="ECO:0007669"/>
    <property type="project" value="UniProtKB-SubCell"/>
</dbReference>
<dbReference type="GO" id="GO:0016879">
    <property type="term" value="F:ligase activity, forming carbon-nitrogen bonds"/>
    <property type="evidence" value="ECO:0007669"/>
    <property type="project" value="UniProtKB-UniRule"/>
</dbReference>
<feature type="binding site" evidence="4">
    <location>
        <begin position="7"/>
        <end position="20"/>
    </location>
    <ligand>
        <name>ATP</name>
        <dbReference type="ChEBI" id="CHEBI:30616"/>
    </ligand>
</feature>
<organism evidence="5 6">
    <name type="scientific">Lacticaseibacillus pantheris DSM 15945 = JCM 12539 = NBRC 106106</name>
    <dbReference type="NCBI Taxonomy" id="1423783"/>
    <lineage>
        <taxon>Bacteria</taxon>
        <taxon>Bacillati</taxon>
        <taxon>Bacillota</taxon>
        <taxon>Bacilli</taxon>
        <taxon>Lactobacillales</taxon>
        <taxon>Lactobacillaceae</taxon>
        <taxon>Lacticaseibacillus</taxon>
    </lineage>
</organism>
<evidence type="ECO:0000256" key="4">
    <source>
        <dbReference type="HAMAP-Rule" id="MF_01539"/>
    </source>
</evidence>
<dbReference type="GO" id="GO:0000049">
    <property type="term" value="F:tRNA binding"/>
    <property type="evidence" value="ECO:0007669"/>
    <property type="project" value="UniProtKB-KW"/>
</dbReference>
<dbReference type="OrthoDB" id="9769796at2"/>
<dbReference type="PATRIC" id="fig|1423783.4.peg.539"/>
<keyword evidence="4" id="KW-0820">tRNA-binding</keyword>
<sequence>MHAVGMVAEFNPLHNGHVYALQAARRLARADVVVVVMSGNFVQRGEPAIVDKWTRTRMALAAGADLVVELPVYDAVQSGSQFASGALAQLDSLGVTSLAFGTEGPELDYMALARNVQSLLGEQRDEFTDYRQTYASQLAAAINHETGSEVTAPNQMLGLSYALANLELSRPLRLIPFGRQGVDHDDPDLGPSGTMASASAVRSRIRQGVGIDALVPASTLAALGAVRTTSWQQLWPLLRYRLQTAAPAELTVIEQMAEGLEHRFQAAVGDANDFADFLRVVKSKRYTYARLRRLALAVTLNMRRGDVIRARHQRVTHVLGFTDAGRAYLQQVKKHVTLPLVSRVSRDMLEPDGPFGLIGRADALITTITGHEQNYGRVPIMEDLNDA</sequence>
<dbReference type="NCBIfam" id="TIGR00125">
    <property type="entry name" value="cyt_tran_rel"/>
    <property type="match status" value="1"/>
</dbReference>
<dbReference type="EMBL" id="AZFJ01000037">
    <property type="protein sequence ID" value="KRL86873.1"/>
    <property type="molecule type" value="Genomic_DNA"/>
</dbReference>
<gene>
    <name evidence="4" type="primary">tmcAL</name>
    <name evidence="5" type="ORF">FC50_GL000521</name>
</gene>
<feature type="binding site" evidence="4">
    <location>
        <position position="101"/>
    </location>
    <ligand>
        <name>ATP</name>
        <dbReference type="ChEBI" id="CHEBI:30616"/>
    </ligand>
</feature>
<dbReference type="Pfam" id="PF05636">
    <property type="entry name" value="HIGH_NTase1"/>
    <property type="match status" value="1"/>
</dbReference>